<evidence type="ECO:0000256" key="2">
    <source>
        <dbReference type="ARBA" id="ARBA00022527"/>
    </source>
</evidence>
<evidence type="ECO:0000256" key="10">
    <source>
        <dbReference type="ARBA" id="ARBA00047899"/>
    </source>
</evidence>
<dbReference type="Gene3D" id="3.30.200.20">
    <property type="entry name" value="Phosphorylase Kinase, domain 1"/>
    <property type="match status" value="1"/>
</dbReference>
<dbReference type="GO" id="GO:0005975">
    <property type="term" value="P:carbohydrate metabolic process"/>
    <property type="evidence" value="ECO:0007669"/>
    <property type="project" value="InterPro"/>
</dbReference>
<evidence type="ECO:0000259" key="13">
    <source>
        <dbReference type="PROSITE" id="PS50011"/>
    </source>
</evidence>
<dbReference type="Pfam" id="PF07714">
    <property type="entry name" value="PK_Tyr_Ser-Thr"/>
    <property type="match status" value="1"/>
</dbReference>
<comment type="catalytic activity">
    <reaction evidence="10">
        <text>L-threonyl-[protein] + ATP = O-phospho-L-threonyl-[protein] + ADP + H(+)</text>
        <dbReference type="Rhea" id="RHEA:46608"/>
        <dbReference type="Rhea" id="RHEA-COMP:11060"/>
        <dbReference type="Rhea" id="RHEA-COMP:11605"/>
        <dbReference type="ChEBI" id="CHEBI:15378"/>
        <dbReference type="ChEBI" id="CHEBI:30013"/>
        <dbReference type="ChEBI" id="CHEBI:30616"/>
        <dbReference type="ChEBI" id="CHEBI:61977"/>
        <dbReference type="ChEBI" id="CHEBI:456216"/>
        <dbReference type="EC" id="2.7.11.1"/>
    </reaction>
</comment>
<keyword evidence="7" id="KW-0067">ATP-binding</keyword>
<dbReference type="EC" id="2.7.11.1" evidence="1"/>
<dbReference type="SUPFAM" id="SSF56112">
    <property type="entry name" value="Protein kinase-like (PK-like)"/>
    <property type="match status" value="1"/>
</dbReference>
<dbReference type="PROSITE" id="PS50011">
    <property type="entry name" value="PROTEIN_KINASE_DOM"/>
    <property type="match status" value="1"/>
</dbReference>
<keyword evidence="3" id="KW-0808">Transferase</keyword>
<evidence type="ECO:0000256" key="12">
    <source>
        <dbReference type="SAM" id="Phobius"/>
    </source>
</evidence>
<comment type="catalytic activity">
    <reaction evidence="11">
        <text>L-seryl-[protein] + ATP = O-phospho-L-seryl-[protein] + ADP + H(+)</text>
        <dbReference type="Rhea" id="RHEA:17989"/>
        <dbReference type="Rhea" id="RHEA-COMP:9863"/>
        <dbReference type="Rhea" id="RHEA-COMP:11604"/>
        <dbReference type="ChEBI" id="CHEBI:15378"/>
        <dbReference type="ChEBI" id="CHEBI:29999"/>
        <dbReference type="ChEBI" id="CHEBI:30616"/>
        <dbReference type="ChEBI" id="CHEBI:83421"/>
        <dbReference type="ChEBI" id="CHEBI:456216"/>
        <dbReference type="EC" id="2.7.11.1"/>
    </reaction>
</comment>
<reference evidence="15" key="1">
    <citation type="submission" date="2022-06" db="EMBL/GenBank/DDBJ databases">
        <title>Uncovering the hologenomic basis of an extraordinary plant invasion.</title>
        <authorList>
            <person name="Bieker V.C."/>
            <person name="Martin M.D."/>
            <person name="Gilbert T."/>
            <person name="Hodgins K."/>
            <person name="Battlay P."/>
            <person name="Petersen B."/>
            <person name="Wilson J."/>
        </authorList>
    </citation>
    <scope>NUCLEOTIDE SEQUENCE</scope>
    <source>
        <strain evidence="15">AA19_3_7</strain>
        <tissue evidence="15">Leaf</tissue>
    </source>
</reference>
<keyword evidence="6" id="KW-0418">Kinase</keyword>
<comment type="caution">
    <text evidence="15">The sequence shown here is derived from an EMBL/GenBank/DDBJ whole genome shotgun (WGS) entry which is preliminary data.</text>
</comment>
<dbReference type="Gene3D" id="3.10.50.10">
    <property type="match status" value="1"/>
</dbReference>
<keyword evidence="2" id="KW-0723">Serine/threonine-protein kinase</keyword>
<dbReference type="Gene3D" id="3.20.20.80">
    <property type="entry name" value="Glycosidases"/>
    <property type="match status" value="1"/>
</dbReference>
<dbReference type="Pfam" id="PF00704">
    <property type="entry name" value="Glyco_hydro_18"/>
    <property type="match status" value="1"/>
</dbReference>
<dbReference type="GO" id="GO:0005886">
    <property type="term" value="C:plasma membrane"/>
    <property type="evidence" value="ECO:0007669"/>
    <property type="project" value="TreeGrafter"/>
</dbReference>
<gene>
    <name evidence="15" type="ORF">M8C21_021996</name>
</gene>
<proteinExistence type="predicted"/>
<feature type="transmembrane region" description="Helical" evidence="12">
    <location>
        <begin position="160"/>
        <end position="182"/>
    </location>
</feature>
<evidence type="ECO:0000256" key="1">
    <source>
        <dbReference type="ARBA" id="ARBA00012513"/>
    </source>
</evidence>
<keyword evidence="12" id="KW-0812">Transmembrane</keyword>
<feature type="domain" description="GH18" evidence="14">
    <location>
        <begin position="1"/>
        <end position="155"/>
    </location>
</feature>
<dbReference type="InterPro" id="IPR011009">
    <property type="entry name" value="Kinase-like_dom_sf"/>
</dbReference>
<dbReference type="PROSITE" id="PS00108">
    <property type="entry name" value="PROTEIN_KINASE_ST"/>
    <property type="match status" value="1"/>
</dbReference>
<dbReference type="SMART" id="SM00220">
    <property type="entry name" value="S_TKc"/>
    <property type="match status" value="1"/>
</dbReference>
<dbReference type="SUPFAM" id="SSF54556">
    <property type="entry name" value="Chitinase insertion domain"/>
    <property type="match status" value="1"/>
</dbReference>
<evidence type="ECO:0000256" key="11">
    <source>
        <dbReference type="ARBA" id="ARBA00048679"/>
    </source>
</evidence>
<dbReference type="AlphaFoldDB" id="A0AAD5BW59"/>
<dbReference type="PROSITE" id="PS51910">
    <property type="entry name" value="GH18_2"/>
    <property type="match status" value="1"/>
</dbReference>
<keyword evidence="8" id="KW-1015">Disulfide bond</keyword>
<dbReference type="FunFam" id="1.10.510.10:FF:001019">
    <property type="entry name" value="G-type lectin S-receptor-like serine/threonine-protein kinase B120"/>
    <property type="match status" value="1"/>
</dbReference>
<evidence type="ECO:0000313" key="15">
    <source>
        <dbReference type="EMBL" id="KAI7729578.1"/>
    </source>
</evidence>
<organism evidence="15 16">
    <name type="scientific">Ambrosia artemisiifolia</name>
    <name type="common">Common ragweed</name>
    <dbReference type="NCBI Taxonomy" id="4212"/>
    <lineage>
        <taxon>Eukaryota</taxon>
        <taxon>Viridiplantae</taxon>
        <taxon>Streptophyta</taxon>
        <taxon>Embryophyta</taxon>
        <taxon>Tracheophyta</taxon>
        <taxon>Spermatophyta</taxon>
        <taxon>Magnoliopsida</taxon>
        <taxon>eudicotyledons</taxon>
        <taxon>Gunneridae</taxon>
        <taxon>Pentapetalae</taxon>
        <taxon>asterids</taxon>
        <taxon>campanulids</taxon>
        <taxon>Asterales</taxon>
        <taxon>Asteraceae</taxon>
        <taxon>Asteroideae</taxon>
        <taxon>Heliantheae alliance</taxon>
        <taxon>Heliantheae</taxon>
        <taxon>Ambrosia</taxon>
    </lineage>
</organism>
<feature type="domain" description="Protein kinase" evidence="13">
    <location>
        <begin position="223"/>
        <end position="388"/>
    </location>
</feature>
<keyword evidence="5" id="KW-0547">Nucleotide-binding</keyword>
<dbReference type="FunFam" id="3.30.200.20:FF:000195">
    <property type="entry name" value="G-type lectin S-receptor-like serine/threonine-protein kinase"/>
    <property type="match status" value="1"/>
</dbReference>
<dbReference type="InterPro" id="IPR029070">
    <property type="entry name" value="Chitinase_insertion_sf"/>
</dbReference>
<evidence type="ECO:0000256" key="5">
    <source>
        <dbReference type="ARBA" id="ARBA00022741"/>
    </source>
</evidence>
<keyword evidence="16" id="KW-1185">Reference proteome</keyword>
<dbReference type="InterPro" id="IPR008271">
    <property type="entry name" value="Ser/Thr_kinase_AS"/>
</dbReference>
<evidence type="ECO:0000256" key="3">
    <source>
        <dbReference type="ARBA" id="ARBA00022679"/>
    </source>
</evidence>
<dbReference type="GO" id="GO:0004674">
    <property type="term" value="F:protein serine/threonine kinase activity"/>
    <property type="evidence" value="ECO:0007669"/>
    <property type="project" value="UniProtKB-KW"/>
</dbReference>
<dbReference type="Proteomes" id="UP001206925">
    <property type="component" value="Unassembled WGS sequence"/>
</dbReference>
<keyword evidence="9" id="KW-0325">Glycoprotein</keyword>
<evidence type="ECO:0000256" key="4">
    <source>
        <dbReference type="ARBA" id="ARBA00022729"/>
    </source>
</evidence>
<evidence type="ECO:0000256" key="8">
    <source>
        <dbReference type="ARBA" id="ARBA00023157"/>
    </source>
</evidence>
<dbReference type="Gene3D" id="1.10.510.10">
    <property type="entry name" value="Transferase(Phosphotransferase) domain 1"/>
    <property type="match status" value="1"/>
</dbReference>
<evidence type="ECO:0000256" key="7">
    <source>
        <dbReference type="ARBA" id="ARBA00022840"/>
    </source>
</evidence>
<evidence type="ECO:0000256" key="9">
    <source>
        <dbReference type="ARBA" id="ARBA00023180"/>
    </source>
</evidence>
<dbReference type="InterPro" id="IPR017853">
    <property type="entry name" value="GH"/>
</dbReference>
<accession>A0AAD5BW59</accession>
<dbReference type="FunFam" id="3.10.50.10:FF:000015">
    <property type="entry name" value="Chitotriosidase-1"/>
    <property type="match status" value="1"/>
</dbReference>
<dbReference type="InterPro" id="IPR001223">
    <property type="entry name" value="Glyco_hydro18_cat"/>
</dbReference>
<dbReference type="EMBL" id="JAMZMK010010969">
    <property type="protein sequence ID" value="KAI7729578.1"/>
    <property type="molecule type" value="Genomic_DNA"/>
</dbReference>
<dbReference type="SUPFAM" id="SSF51445">
    <property type="entry name" value="(Trans)glycosidases"/>
    <property type="match status" value="1"/>
</dbReference>
<dbReference type="PANTHER" id="PTHR27002:SF559">
    <property type="entry name" value="CYSTEINE-RICH RLK (RECEPTOR-LIKE KINASE) PROTEIN"/>
    <property type="match status" value="1"/>
</dbReference>
<dbReference type="GO" id="GO:0005524">
    <property type="term" value="F:ATP binding"/>
    <property type="evidence" value="ECO:0007669"/>
    <property type="project" value="UniProtKB-KW"/>
</dbReference>
<dbReference type="InterPro" id="IPR000719">
    <property type="entry name" value="Prot_kinase_dom"/>
</dbReference>
<sequence>MIDNFTGAHSAIYDPSSHKNTDYGINEWIKRGLPASKLVLGLAYHGYAWTLADAKHDGIGAPAKGLAMTRDGSVSYDYIRGHMRSYKVNSLYNSTYVINYCKIGSFWIGFDDVEAIRNKVAYAKEKGLLGYNAWQVPNDHNWELSKAAAQEDNHSHRKPLLAITLCTIASFILLLGCITCYLRKRVISKVKQMIETMMNKGKFSYHKQQVISFADIREATNSFSEENKLGEGGYGPVYKGKLSNGQEVAVKRLSRSSKQGIEEFKNEVTFATKLQHVNLVKLLGFCTEREEKMLIYEYMPNKSLDLYLFDPTRRSMLKWEKWIDIIEGIIQGLLYLQEYSRLTIVHRDLKASNILLDADMKPKISDFGIAKSFESNETEASTERIVGT</sequence>
<protein>
    <recommendedName>
        <fullName evidence="1">non-specific serine/threonine protein kinase</fullName>
        <ecNumber evidence="1">2.7.11.1</ecNumber>
    </recommendedName>
</protein>
<dbReference type="InterPro" id="IPR001245">
    <property type="entry name" value="Ser-Thr/Tyr_kinase_cat_dom"/>
</dbReference>
<keyword evidence="4" id="KW-0732">Signal</keyword>
<keyword evidence="12" id="KW-0472">Membrane</keyword>
<evidence type="ECO:0000259" key="14">
    <source>
        <dbReference type="PROSITE" id="PS51910"/>
    </source>
</evidence>
<evidence type="ECO:0000256" key="6">
    <source>
        <dbReference type="ARBA" id="ARBA00022777"/>
    </source>
</evidence>
<name>A0AAD5BW59_AMBAR</name>
<dbReference type="PANTHER" id="PTHR27002">
    <property type="entry name" value="RECEPTOR-LIKE SERINE/THREONINE-PROTEIN KINASE SD1-8"/>
    <property type="match status" value="1"/>
</dbReference>
<evidence type="ECO:0000313" key="16">
    <source>
        <dbReference type="Proteomes" id="UP001206925"/>
    </source>
</evidence>
<keyword evidence="12" id="KW-1133">Transmembrane helix</keyword>